<protein>
    <submittedName>
        <fullName evidence="9">TolC family protein</fullName>
    </submittedName>
</protein>
<organism evidence="9 10">
    <name type="scientific">Imperialibacter roseus</name>
    <dbReference type="NCBI Taxonomy" id="1324217"/>
    <lineage>
        <taxon>Bacteria</taxon>
        <taxon>Pseudomonadati</taxon>
        <taxon>Bacteroidota</taxon>
        <taxon>Cytophagia</taxon>
        <taxon>Cytophagales</taxon>
        <taxon>Flammeovirgaceae</taxon>
        <taxon>Imperialibacter</taxon>
    </lineage>
</organism>
<evidence type="ECO:0000256" key="8">
    <source>
        <dbReference type="SAM" id="SignalP"/>
    </source>
</evidence>
<evidence type="ECO:0000256" key="7">
    <source>
        <dbReference type="ARBA" id="ARBA00023237"/>
    </source>
</evidence>
<comment type="subcellular location">
    <subcellularLocation>
        <location evidence="1">Cell outer membrane</location>
    </subcellularLocation>
</comment>
<evidence type="ECO:0000256" key="6">
    <source>
        <dbReference type="ARBA" id="ARBA00023136"/>
    </source>
</evidence>
<dbReference type="EMBL" id="CP136051">
    <property type="protein sequence ID" value="WOK05000.1"/>
    <property type="molecule type" value="Genomic_DNA"/>
</dbReference>
<sequence length="484" mass="53884">MNLKSSWKIFLVAMLLVAGQLSAQDNGGTVASDGPLSLEQCIDYALANSISAQNATLDEQIAVAKVKETVGIGLPQISGSASVNHNQKLQRFFSQYYPGSPFGPTEQDAIQYGVNQGDVFAAPNFFQLRSSGDVSATINQIIFNGSYIVGLQASNTYKELSQKTTEQTRETIVEQVTKAYYSVLINNERMQLFDANIARVDSLLRNTRALNISGFAEKIDVDRIQVSFNNLVTERDKFSNLNALGLALLKFQMNYPMDQPIEVAGTIQDIQLDPIEKLDGSDWDYKNRPDYKVLQVNKRLQELTIKNLYAEALPSLNAFATLGYGTQSNGIGGVFKTNSGFEENDDFGPDKWYDYSQFGLRLNVPIFGGLQRTYKIQQEKLTLQKLDNGFKSLENLIDLEIQQSYLNFDNAQKSLASQEENMELAESIARVTKIKYEQGVGSNLEVIDAENSLRNAQTNYYSALYDAIVAKVDLDKAKGLLIKE</sequence>
<feature type="signal peptide" evidence="8">
    <location>
        <begin position="1"/>
        <end position="23"/>
    </location>
</feature>
<reference evidence="9 10" key="1">
    <citation type="journal article" date="2023" name="Microbiol. Resour. Announc.">
        <title>Complete Genome Sequence of Imperialibacter roseus strain P4T.</title>
        <authorList>
            <person name="Tizabi D.R."/>
            <person name="Bachvaroff T."/>
            <person name="Hill R.T."/>
        </authorList>
    </citation>
    <scope>NUCLEOTIDE SEQUENCE [LARGE SCALE GENOMIC DNA]</scope>
    <source>
        <strain evidence="9 10">P4T</strain>
    </source>
</reference>
<evidence type="ECO:0000313" key="10">
    <source>
        <dbReference type="Proteomes" id="UP001302349"/>
    </source>
</evidence>
<dbReference type="SUPFAM" id="SSF56954">
    <property type="entry name" value="Outer membrane efflux proteins (OEP)"/>
    <property type="match status" value="1"/>
</dbReference>
<dbReference type="InterPro" id="IPR051906">
    <property type="entry name" value="TolC-like"/>
</dbReference>
<dbReference type="Proteomes" id="UP001302349">
    <property type="component" value="Chromosome"/>
</dbReference>
<comment type="similarity">
    <text evidence="2">Belongs to the outer membrane factor (OMF) (TC 1.B.17) family.</text>
</comment>
<evidence type="ECO:0000256" key="3">
    <source>
        <dbReference type="ARBA" id="ARBA00022448"/>
    </source>
</evidence>
<dbReference type="InterPro" id="IPR003423">
    <property type="entry name" value="OMP_efflux"/>
</dbReference>
<keyword evidence="5" id="KW-0812">Transmembrane</keyword>
<keyword evidence="10" id="KW-1185">Reference proteome</keyword>
<evidence type="ECO:0000256" key="4">
    <source>
        <dbReference type="ARBA" id="ARBA00022452"/>
    </source>
</evidence>
<dbReference type="Gene3D" id="1.20.1600.10">
    <property type="entry name" value="Outer membrane efflux proteins (OEP)"/>
    <property type="match status" value="1"/>
</dbReference>
<feature type="chain" id="PRO_5047195773" evidence="8">
    <location>
        <begin position="24"/>
        <end position="484"/>
    </location>
</feature>
<evidence type="ECO:0000256" key="2">
    <source>
        <dbReference type="ARBA" id="ARBA00007613"/>
    </source>
</evidence>
<name>A0ABZ0IL02_9BACT</name>
<accession>A0ABZ0IL02</accession>
<keyword evidence="8" id="KW-0732">Signal</keyword>
<evidence type="ECO:0000313" key="9">
    <source>
        <dbReference type="EMBL" id="WOK05000.1"/>
    </source>
</evidence>
<gene>
    <name evidence="9" type="ORF">RT717_18115</name>
</gene>
<keyword evidence="3" id="KW-0813">Transport</keyword>
<dbReference type="PANTHER" id="PTHR30026:SF20">
    <property type="entry name" value="OUTER MEMBRANE PROTEIN TOLC"/>
    <property type="match status" value="1"/>
</dbReference>
<dbReference type="RefSeq" id="WP_317487795.1">
    <property type="nucleotide sequence ID" value="NZ_CP136051.1"/>
</dbReference>
<keyword evidence="7" id="KW-0998">Cell outer membrane</keyword>
<dbReference type="Pfam" id="PF02321">
    <property type="entry name" value="OEP"/>
    <property type="match status" value="1"/>
</dbReference>
<proteinExistence type="inferred from homology"/>
<dbReference type="PANTHER" id="PTHR30026">
    <property type="entry name" value="OUTER MEMBRANE PROTEIN TOLC"/>
    <property type="match status" value="1"/>
</dbReference>
<keyword evidence="4" id="KW-1134">Transmembrane beta strand</keyword>
<keyword evidence="6" id="KW-0472">Membrane</keyword>
<evidence type="ECO:0000256" key="1">
    <source>
        <dbReference type="ARBA" id="ARBA00004442"/>
    </source>
</evidence>
<evidence type="ECO:0000256" key="5">
    <source>
        <dbReference type="ARBA" id="ARBA00022692"/>
    </source>
</evidence>